<feature type="region of interest" description="Disordered" evidence="1">
    <location>
        <begin position="14"/>
        <end position="63"/>
    </location>
</feature>
<gene>
    <name evidence="2" type="ORF">scyTo_0006112</name>
</gene>
<dbReference type="Proteomes" id="UP000288216">
    <property type="component" value="Unassembled WGS sequence"/>
</dbReference>
<keyword evidence="3" id="KW-1185">Reference proteome</keyword>
<evidence type="ECO:0000256" key="1">
    <source>
        <dbReference type="SAM" id="MobiDB-lite"/>
    </source>
</evidence>
<name>A0A401PFP3_SCYTO</name>
<dbReference type="AlphaFoldDB" id="A0A401PFP3"/>
<comment type="caution">
    <text evidence="2">The sequence shown here is derived from an EMBL/GenBank/DDBJ whole genome shotgun (WGS) entry which is preliminary data.</text>
</comment>
<dbReference type="PROSITE" id="PS00262">
    <property type="entry name" value="INSULIN"/>
    <property type="match status" value="1"/>
</dbReference>
<dbReference type="EMBL" id="BFAA01002001">
    <property type="protein sequence ID" value="GCB71919.1"/>
    <property type="molecule type" value="Genomic_DNA"/>
</dbReference>
<evidence type="ECO:0000313" key="2">
    <source>
        <dbReference type="EMBL" id="GCB71919.1"/>
    </source>
</evidence>
<sequence>MLALELLSKLPLESAGLDSTYGSGDGDDSKEPHVRKASRVIHNDQSEQPWSDSGNGQPDEEGILHQIETDDSKVNVDQAEPEEDSKLQILLPTTNYRTKLTAGPLSTKCCETSCTTDDIRQLC</sequence>
<evidence type="ECO:0000313" key="3">
    <source>
        <dbReference type="Proteomes" id="UP000288216"/>
    </source>
</evidence>
<protein>
    <submittedName>
        <fullName evidence="2">Uncharacterized protein</fullName>
    </submittedName>
</protein>
<reference evidence="2 3" key="1">
    <citation type="journal article" date="2018" name="Nat. Ecol. Evol.">
        <title>Shark genomes provide insights into elasmobranch evolution and the origin of vertebrates.</title>
        <authorList>
            <person name="Hara Y"/>
            <person name="Yamaguchi K"/>
            <person name="Onimaru K"/>
            <person name="Kadota M"/>
            <person name="Koyanagi M"/>
            <person name="Keeley SD"/>
            <person name="Tatsumi K"/>
            <person name="Tanaka K"/>
            <person name="Motone F"/>
            <person name="Kageyama Y"/>
            <person name="Nozu R"/>
            <person name="Adachi N"/>
            <person name="Nishimura O"/>
            <person name="Nakagawa R"/>
            <person name="Tanegashima C"/>
            <person name="Kiyatake I"/>
            <person name="Matsumoto R"/>
            <person name="Murakumo K"/>
            <person name="Nishida K"/>
            <person name="Terakita A"/>
            <person name="Kuratani S"/>
            <person name="Sato K"/>
            <person name="Hyodo S Kuraku.S."/>
        </authorList>
    </citation>
    <scope>NUCLEOTIDE SEQUENCE [LARGE SCALE GENOMIC DNA]</scope>
</reference>
<feature type="compositionally biased region" description="Polar residues" evidence="1">
    <location>
        <begin position="46"/>
        <end position="56"/>
    </location>
</feature>
<organism evidence="2 3">
    <name type="scientific">Scyliorhinus torazame</name>
    <name type="common">Cloudy catshark</name>
    <name type="synonym">Catulus torazame</name>
    <dbReference type="NCBI Taxonomy" id="75743"/>
    <lineage>
        <taxon>Eukaryota</taxon>
        <taxon>Metazoa</taxon>
        <taxon>Chordata</taxon>
        <taxon>Craniata</taxon>
        <taxon>Vertebrata</taxon>
        <taxon>Chondrichthyes</taxon>
        <taxon>Elasmobranchii</taxon>
        <taxon>Galeomorphii</taxon>
        <taxon>Galeoidea</taxon>
        <taxon>Carcharhiniformes</taxon>
        <taxon>Scyliorhinidae</taxon>
        <taxon>Scyliorhinus</taxon>
    </lineage>
</organism>
<proteinExistence type="predicted"/>
<accession>A0A401PFP3</accession>
<dbReference type="InterPro" id="IPR022353">
    <property type="entry name" value="Insulin_CS"/>
</dbReference>